<sequence length="195" mass="22624">MADKASKELKGKLGDLSSKANEKLDSLFKINTIFFEKITSGWTSYEIILNILFILLLLLIGFIIYWDLINRKALKTSRCKKQKDLYDKNNGVYKVNVKTKSGDKLFNIQYDFKNKKHYLNCDGVCIGGEENQTFPNIPIRNLESEKDENLELPCSCDKKYSYNNYESVIEGEPGIIRYMKDNESLDFFDSMKYNA</sequence>
<keyword evidence="1" id="KW-1133">Transmembrane helix</keyword>
<accession>A0A6C0JR35</accession>
<dbReference type="EMBL" id="MN740684">
    <property type="protein sequence ID" value="QHU07140.1"/>
    <property type="molecule type" value="Genomic_DNA"/>
</dbReference>
<organism evidence="2">
    <name type="scientific">viral metagenome</name>
    <dbReference type="NCBI Taxonomy" id="1070528"/>
    <lineage>
        <taxon>unclassified sequences</taxon>
        <taxon>metagenomes</taxon>
        <taxon>organismal metagenomes</taxon>
    </lineage>
</organism>
<protein>
    <submittedName>
        <fullName evidence="2">Uncharacterized protein</fullName>
    </submittedName>
</protein>
<name>A0A6C0JR35_9ZZZZ</name>
<feature type="transmembrane region" description="Helical" evidence="1">
    <location>
        <begin position="47"/>
        <end position="68"/>
    </location>
</feature>
<dbReference type="AlphaFoldDB" id="A0A6C0JR35"/>
<keyword evidence="1" id="KW-0472">Membrane</keyword>
<keyword evidence="1" id="KW-0812">Transmembrane</keyword>
<reference evidence="2" key="1">
    <citation type="journal article" date="2020" name="Nature">
        <title>Giant virus diversity and host interactions through global metagenomics.</title>
        <authorList>
            <person name="Schulz F."/>
            <person name="Roux S."/>
            <person name="Paez-Espino D."/>
            <person name="Jungbluth S."/>
            <person name="Walsh D.A."/>
            <person name="Denef V.J."/>
            <person name="McMahon K.D."/>
            <person name="Konstantinidis K.T."/>
            <person name="Eloe-Fadrosh E.A."/>
            <person name="Kyrpides N.C."/>
            <person name="Woyke T."/>
        </authorList>
    </citation>
    <scope>NUCLEOTIDE SEQUENCE</scope>
    <source>
        <strain evidence="2">GVMAG-S-1040241-154</strain>
    </source>
</reference>
<evidence type="ECO:0000313" key="2">
    <source>
        <dbReference type="EMBL" id="QHU07140.1"/>
    </source>
</evidence>
<evidence type="ECO:0000256" key="1">
    <source>
        <dbReference type="SAM" id="Phobius"/>
    </source>
</evidence>
<proteinExistence type="predicted"/>